<accession>A0A1I5J441</accession>
<reference evidence="4" key="1">
    <citation type="submission" date="2016-10" db="EMBL/GenBank/DDBJ databases">
        <authorList>
            <person name="Varghese N."/>
            <person name="Submissions S."/>
        </authorList>
    </citation>
    <scope>NUCLEOTIDE SEQUENCE [LARGE SCALE GENOMIC DNA]</scope>
    <source>
        <strain evidence="4">DSM 15282</strain>
    </source>
</reference>
<dbReference type="InterPro" id="IPR052559">
    <property type="entry name" value="V-haloperoxidase"/>
</dbReference>
<name>A0A1I5J441_9BACT</name>
<dbReference type="CDD" id="cd03398">
    <property type="entry name" value="PAP2_haloperoxidase"/>
    <property type="match status" value="1"/>
</dbReference>
<dbReference type="PANTHER" id="PTHR34599">
    <property type="entry name" value="PEROXIDASE-RELATED"/>
    <property type="match status" value="1"/>
</dbReference>
<dbReference type="STRING" id="226506.SAMN04488519_11134"/>
<feature type="signal peptide" evidence="1">
    <location>
        <begin position="1"/>
        <end position="23"/>
    </location>
</feature>
<dbReference type="RefSeq" id="WP_091655295.1">
    <property type="nucleotide sequence ID" value="NZ_FOVW01000011.1"/>
</dbReference>
<sequence length="445" mass="50551">MRNKAQQLIIILLFAVGLNQAKAQSLNWPKTYKEQLFHLTEVMVTDVASPPVAARIYAYSNLATYLAIREQGKEFKHPDLLEPSRLNSLELEKDPVSSPEFSAIYAMLLVGESIMPSGYLLKEKKEKWVDFALKNKLFKKKELEAHITFAKTVANSVLAQAKSDGYLELPTLTRYSPKEGAGNWYPTPPAYMGAVEPEWRTIKTFYIQDLNQFSPNPMATYDLKEGSSFRTQLMEVYQTVKNLNEEQKLIANFWDCNPFMVEFSGHMAMGVKKISPGGHWIGITGIAAEKQQLSFAETAYIHALVGMTLHDAFISCWKAKYETDRIRPETVINRELDQRWKPLLQTPPFPEFTSGHSVISRASAVVLTGYFGHDFEFLDTSEIYFGLPERQFQSFLQASEEAAISRLYGGIHFRDAIEEGVAQGEKIGQNIWKKISKTEVFISKK</sequence>
<organism evidence="3 4">
    <name type="scientific">Algoriphagus ornithinivorans</name>
    <dbReference type="NCBI Taxonomy" id="226506"/>
    <lineage>
        <taxon>Bacteria</taxon>
        <taxon>Pseudomonadati</taxon>
        <taxon>Bacteroidota</taxon>
        <taxon>Cytophagia</taxon>
        <taxon>Cytophagales</taxon>
        <taxon>Cyclobacteriaceae</taxon>
        <taxon>Algoriphagus</taxon>
    </lineage>
</organism>
<keyword evidence="4" id="KW-1185">Reference proteome</keyword>
<dbReference type="Proteomes" id="UP000199564">
    <property type="component" value="Unassembled WGS sequence"/>
</dbReference>
<dbReference type="AlphaFoldDB" id="A0A1I5J441"/>
<gene>
    <name evidence="3" type="ORF">SAMN04488519_11134</name>
</gene>
<dbReference type="PANTHER" id="PTHR34599:SF1">
    <property type="entry name" value="PHOSPHATIDIC ACID PHOSPHATASE TYPE 2_HALOPEROXIDASE DOMAIN-CONTAINING PROTEIN"/>
    <property type="match status" value="1"/>
</dbReference>
<dbReference type="Gene3D" id="1.10.606.20">
    <property type="match status" value="1"/>
</dbReference>
<evidence type="ECO:0000313" key="3">
    <source>
        <dbReference type="EMBL" id="SFO67141.1"/>
    </source>
</evidence>
<protein>
    <submittedName>
        <fullName evidence="3">PAP2 superfamily protein</fullName>
    </submittedName>
</protein>
<feature type="domain" description="Phosphatidic acid phosphatase type 2/haloperoxidase" evidence="2">
    <location>
        <begin position="302"/>
        <end position="427"/>
    </location>
</feature>
<proteinExistence type="predicted"/>
<dbReference type="SUPFAM" id="SSF48317">
    <property type="entry name" value="Acid phosphatase/Vanadium-dependent haloperoxidase"/>
    <property type="match status" value="1"/>
</dbReference>
<dbReference type="InterPro" id="IPR036938">
    <property type="entry name" value="PAP2/HPO_sf"/>
</dbReference>
<dbReference type="Pfam" id="PF01569">
    <property type="entry name" value="PAP2"/>
    <property type="match status" value="1"/>
</dbReference>
<evidence type="ECO:0000259" key="2">
    <source>
        <dbReference type="Pfam" id="PF01569"/>
    </source>
</evidence>
<dbReference type="EMBL" id="FOVW01000011">
    <property type="protein sequence ID" value="SFO67141.1"/>
    <property type="molecule type" value="Genomic_DNA"/>
</dbReference>
<evidence type="ECO:0000313" key="4">
    <source>
        <dbReference type="Proteomes" id="UP000199564"/>
    </source>
</evidence>
<keyword evidence="1" id="KW-0732">Signal</keyword>
<feature type="chain" id="PRO_5011624764" evidence="1">
    <location>
        <begin position="24"/>
        <end position="445"/>
    </location>
</feature>
<dbReference type="InterPro" id="IPR000326">
    <property type="entry name" value="PAP2/HPO"/>
</dbReference>
<evidence type="ECO:0000256" key="1">
    <source>
        <dbReference type="SAM" id="SignalP"/>
    </source>
</evidence>